<accession>E6SQN1</accession>
<dbReference type="RefSeq" id="WP_013546618.1">
    <property type="nucleotide sequence ID" value="NC_014933.1"/>
</dbReference>
<keyword evidence="6" id="KW-1185">Reference proteome</keyword>
<keyword evidence="2" id="KW-0238">DNA-binding</keyword>
<dbReference type="GO" id="GO:0003677">
    <property type="term" value="F:DNA binding"/>
    <property type="evidence" value="ECO:0007669"/>
    <property type="project" value="UniProtKB-KW"/>
</dbReference>
<name>E6SQN1_BACT6</name>
<dbReference type="InterPro" id="IPR036390">
    <property type="entry name" value="WH_DNA-bd_sf"/>
</dbReference>
<gene>
    <name evidence="5" type="ordered locus">Bache_0991</name>
</gene>
<dbReference type="PANTHER" id="PTHR33204">
    <property type="entry name" value="TRANSCRIPTIONAL REGULATOR, MARR FAMILY"/>
    <property type="match status" value="1"/>
</dbReference>
<dbReference type="eggNOG" id="COG1733">
    <property type="taxonomic scope" value="Bacteria"/>
</dbReference>
<evidence type="ECO:0000313" key="5">
    <source>
        <dbReference type="EMBL" id="ADV43005.1"/>
    </source>
</evidence>
<dbReference type="EMBL" id="CP002352">
    <property type="protein sequence ID" value="ADV43005.1"/>
    <property type="molecule type" value="Genomic_DNA"/>
</dbReference>
<proteinExistence type="predicted"/>
<evidence type="ECO:0000256" key="2">
    <source>
        <dbReference type="ARBA" id="ARBA00023125"/>
    </source>
</evidence>
<dbReference type="HOGENOM" id="CLU_111585_5_1_10"/>
<dbReference type="PATRIC" id="fig|693979.3.peg.1057"/>
<evidence type="ECO:0000259" key="4">
    <source>
        <dbReference type="PROSITE" id="PS51118"/>
    </source>
</evidence>
<keyword evidence="3" id="KW-0804">Transcription</keyword>
<dbReference type="Gene3D" id="1.10.10.10">
    <property type="entry name" value="Winged helix-like DNA-binding domain superfamily/Winged helix DNA-binding domain"/>
    <property type="match status" value="1"/>
</dbReference>
<dbReference type="AlphaFoldDB" id="E6SQN1"/>
<reference key="1">
    <citation type="submission" date="2010-11" db="EMBL/GenBank/DDBJ databases">
        <title>The complete genome of Bacteroides helcogenes P 36-108.</title>
        <authorList>
            <consortium name="US DOE Joint Genome Institute (JGI-PGF)"/>
            <person name="Lucas S."/>
            <person name="Copeland A."/>
            <person name="Lapidus A."/>
            <person name="Bruce D."/>
            <person name="Goodwin L."/>
            <person name="Pitluck S."/>
            <person name="Kyrpides N."/>
            <person name="Mavromatis K."/>
            <person name="Ivanova N."/>
            <person name="Zeytun A."/>
            <person name="Brettin T."/>
            <person name="Detter J.C."/>
            <person name="Tapia R."/>
            <person name="Han C."/>
            <person name="Land M."/>
            <person name="Hauser L."/>
            <person name="Markowitz V."/>
            <person name="Cheng J.-F."/>
            <person name="Hugenholtz P."/>
            <person name="Woyke T."/>
            <person name="Wu D."/>
            <person name="Gronow S."/>
            <person name="Wellnitz S."/>
            <person name="Brambilla E."/>
            <person name="Klenk H.-P."/>
            <person name="Eisen J.A."/>
        </authorList>
    </citation>
    <scope>NUCLEOTIDE SEQUENCE</scope>
    <source>
        <strain>P 36-108</strain>
    </source>
</reference>
<dbReference type="InterPro" id="IPR036388">
    <property type="entry name" value="WH-like_DNA-bd_sf"/>
</dbReference>
<evidence type="ECO:0000256" key="1">
    <source>
        <dbReference type="ARBA" id="ARBA00023015"/>
    </source>
</evidence>
<keyword evidence="1" id="KW-0805">Transcription regulation</keyword>
<reference evidence="5 6" key="2">
    <citation type="journal article" date="2011" name="Stand. Genomic Sci.">
        <title>Complete genome sequence of Bacteroides helcogenes type strain (P 36-108).</title>
        <authorList>
            <person name="Pati A."/>
            <person name="Gronow S."/>
            <person name="Zeytun A."/>
            <person name="Lapidus A."/>
            <person name="Nolan M."/>
            <person name="Hammon N."/>
            <person name="Deshpande S."/>
            <person name="Cheng J.F."/>
            <person name="Tapia R."/>
            <person name="Han C."/>
            <person name="Goodwin L."/>
            <person name="Pitluck S."/>
            <person name="Liolios K."/>
            <person name="Pagani I."/>
            <person name="Ivanova N."/>
            <person name="Mavromatis K."/>
            <person name="Chen A."/>
            <person name="Palaniappan K."/>
            <person name="Land M."/>
            <person name="Hauser L."/>
            <person name="Chang Y.J."/>
            <person name="Jeffries C.D."/>
            <person name="Detter J.C."/>
            <person name="Brambilla E."/>
            <person name="Rohde M."/>
            <person name="Goker M."/>
            <person name="Woyke T."/>
            <person name="Bristow J."/>
            <person name="Eisen J.A."/>
            <person name="Markowitz V."/>
            <person name="Hugenholtz P."/>
            <person name="Kyrpides N.C."/>
            <person name="Klenk H.P."/>
            <person name="Lucas S."/>
        </authorList>
    </citation>
    <scope>NUCLEOTIDE SEQUENCE [LARGE SCALE GENOMIC DNA]</scope>
    <source>
        <strain evidence="6">ATCC 35417 / DSM 20613 / JCM 6297 / CCUG 15421 / P 36-108</strain>
    </source>
</reference>
<dbReference type="KEGG" id="bhl:Bache_0991"/>
<organism evidence="5 6">
    <name type="scientific">Bacteroides helcogenes (strain ATCC 35417 / DSM 20613 / JCM 6297 / CCUG 15421 / P 36-108)</name>
    <dbReference type="NCBI Taxonomy" id="693979"/>
    <lineage>
        <taxon>Bacteria</taxon>
        <taxon>Pseudomonadati</taxon>
        <taxon>Bacteroidota</taxon>
        <taxon>Bacteroidia</taxon>
        <taxon>Bacteroidales</taxon>
        <taxon>Bacteroidaceae</taxon>
        <taxon>Bacteroides</taxon>
    </lineage>
</organism>
<dbReference type="SUPFAM" id="SSF46785">
    <property type="entry name" value="Winged helix' DNA-binding domain"/>
    <property type="match status" value="1"/>
</dbReference>
<dbReference type="Pfam" id="PF01638">
    <property type="entry name" value="HxlR"/>
    <property type="match status" value="1"/>
</dbReference>
<dbReference type="PANTHER" id="PTHR33204:SF29">
    <property type="entry name" value="TRANSCRIPTIONAL REGULATOR"/>
    <property type="match status" value="1"/>
</dbReference>
<sequence length="110" mass="12858">MYERKIPINPDCGIEITMNVIGGKWKPWLINRIREGNHRPMDLQRAIPIATKRVLTQQLNELENMGVVYKIVYPVIPAKVEYFLTNLGESLLPIIDLMDEWGNNHRNLFE</sequence>
<evidence type="ECO:0000313" key="6">
    <source>
        <dbReference type="Proteomes" id="UP000008630"/>
    </source>
</evidence>
<dbReference type="OrthoDB" id="8231503at2"/>
<dbReference type="PROSITE" id="PS51118">
    <property type="entry name" value="HTH_HXLR"/>
    <property type="match status" value="1"/>
</dbReference>
<protein>
    <submittedName>
        <fullName evidence="5">Transcriptional regulator, HxlR family</fullName>
    </submittedName>
</protein>
<feature type="domain" description="HTH hxlR-type" evidence="4">
    <location>
        <begin position="12"/>
        <end position="110"/>
    </location>
</feature>
<dbReference type="InterPro" id="IPR002577">
    <property type="entry name" value="HTH_HxlR"/>
</dbReference>
<dbReference type="Proteomes" id="UP000008630">
    <property type="component" value="Chromosome"/>
</dbReference>
<evidence type="ECO:0000256" key="3">
    <source>
        <dbReference type="ARBA" id="ARBA00023163"/>
    </source>
</evidence>